<proteinExistence type="predicted"/>
<organism evidence="2 3">
    <name type="scientific">Amazonocrinis nigriterrae CENA67</name>
    <dbReference type="NCBI Taxonomy" id="2794033"/>
    <lineage>
        <taxon>Bacteria</taxon>
        <taxon>Bacillati</taxon>
        <taxon>Cyanobacteriota</taxon>
        <taxon>Cyanophyceae</taxon>
        <taxon>Nostocales</taxon>
        <taxon>Nostocaceae</taxon>
        <taxon>Amazonocrinis</taxon>
        <taxon>Amazonocrinis nigriterrae</taxon>
    </lineage>
</organism>
<evidence type="ECO:0000313" key="3">
    <source>
        <dbReference type="Proteomes" id="UP000632766"/>
    </source>
</evidence>
<keyword evidence="1" id="KW-0812">Transmembrane</keyword>
<evidence type="ECO:0000256" key="1">
    <source>
        <dbReference type="SAM" id="Phobius"/>
    </source>
</evidence>
<dbReference type="AlphaFoldDB" id="A0A8J7L9W4"/>
<name>A0A8J7L9W4_9NOST</name>
<protein>
    <submittedName>
        <fullName evidence="2">Uncharacterized protein</fullName>
    </submittedName>
</protein>
<sequence length="173" mass="20625">MAGNINNEHNEQISLQFELDLLKQEYFFLENIIEDYNKQIWAIKSLGLTATGTVMILLIKKEVSIPNNSDYLIFGIPILFWVLESQWKHFQRGFYYRVAEIESIFTEKFYLQSPGIYGSWRHSFNRSAKPYHVNYWKDGFWNLSVSVTYILEILLLGLLIFIRHDCKFMCKLY</sequence>
<evidence type="ECO:0000313" key="2">
    <source>
        <dbReference type="EMBL" id="MBH8561936.1"/>
    </source>
</evidence>
<dbReference type="EMBL" id="JAECZC010000008">
    <property type="protein sequence ID" value="MBH8561936.1"/>
    <property type="molecule type" value="Genomic_DNA"/>
</dbReference>
<dbReference type="RefSeq" id="WP_198123932.1">
    <property type="nucleotide sequence ID" value="NZ_JAECZC010000008.1"/>
</dbReference>
<feature type="transmembrane region" description="Helical" evidence="1">
    <location>
        <begin position="140"/>
        <end position="162"/>
    </location>
</feature>
<keyword evidence="1" id="KW-0472">Membrane</keyword>
<reference evidence="2 3" key="1">
    <citation type="journal article" date="2021" name="Int. J. Syst. Evol. Microbiol.">
        <title>Amazonocrinis nigriterrae gen. nov., sp. nov., Atlanticothrix silvestris gen. nov., sp. nov. and Dendronalium phyllosphericum gen. nov., sp. nov., nostocacean cyanobacteria from Brazilian environments.</title>
        <authorList>
            <person name="Alvarenga D.O."/>
            <person name="Andreote A.P.D."/>
            <person name="Branco L.H.Z."/>
            <person name="Delbaje E."/>
            <person name="Cruz R.B."/>
            <person name="Varani A.M."/>
            <person name="Fiore M.F."/>
        </authorList>
    </citation>
    <scope>NUCLEOTIDE SEQUENCE [LARGE SCALE GENOMIC DNA]</scope>
    <source>
        <strain evidence="2 3">CENA67</strain>
    </source>
</reference>
<dbReference type="Proteomes" id="UP000632766">
    <property type="component" value="Unassembled WGS sequence"/>
</dbReference>
<gene>
    <name evidence="2" type="ORF">I8748_07080</name>
</gene>
<comment type="caution">
    <text evidence="2">The sequence shown here is derived from an EMBL/GenBank/DDBJ whole genome shotgun (WGS) entry which is preliminary data.</text>
</comment>
<feature type="transmembrane region" description="Helical" evidence="1">
    <location>
        <begin position="40"/>
        <end position="59"/>
    </location>
</feature>
<keyword evidence="1" id="KW-1133">Transmembrane helix</keyword>
<keyword evidence="3" id="KW-1185">Reference proteome</keyword>
<accession>A0A8J7L9W4</accession>